<feature type="domain" description="THAP-type" evidence="6">
    <location>
        <begin position="1"/>
        <end position="96"/>
    </location>
</feature>
<dbReference type="GO" id="GO:0008270">
    <property type="term" value="F:zinc ion binding"/>
    <property type="evidence" value="ECO:0007669"/>
    <property type="project" value="UniProtKB-KW"/>
</dbReference>
<evidence type="ECO:0000256" key="5">
    <source>
        <dbReference type="PROSITE-ProRule" id="PRU00309"/>
    </source>
</evidence>
<dbReference type="InterPro" id="IPR006612">
    <property type="entry name" value="THAP_Znf"/>
</dbReference>
<dbReference type="InterPro" id="IPR038441">
    <property type="entry name" value="THAP_Znf_sf"/>
</dbReference>
<dbReference type="SMART" id="SM00692">
    <property type="entry name" value="DM3"/>
    <property type="match status" value="1"/>
</dbReference>
<keyword evidence="1" id="KW-0479">Metal-binding</keyword>
<evidence type="ECO:0000313" key="7">
    <source>
        <dbReference type="EMBL" id="CAL1293231.1"/>
    </source>
</evidence>
<gene>
    <name evidence="7" type="ORF">LARSCL_LOCUS18084</name>
</gene>
<dbReference type="EMBL" id="CAXIEN010000321">
    <property type="protein sequence ID" value="CAL1293231.1"/>
    <property type="molecule type" value="Genomic_DNA"/>
</dbReference>
<evidence type="ECO:0000313" key="8">
    <source>
        <dbReference type="Proteomes" id="UP001497382"/>
    </source>
</evidence>
<name>A0AAV2BAK9_9ARAC</name>
<proteinExistence type="predicted"/>
<sequence length="155" mass="17817">MPSSCVVPLCKSNYNKNGHNIKVYSFPAETELRRKWISAIKRDNFTPTKYSKVCQLHFNESDFLTTSKTVDPKPRNVIEVPLKLKRLRPDAIPSQFPNLACYMSSNETCRESPNSKKARTEQVFISRALLESCKTKEEYDKTMTFNSLCARIVSL</sequence>
<dbReference type="Proteomes" id="UP001497382">
    <property type="component" value="Unassembled WGS sequence"/>
</dbReference>
<evidence type="ECO:0000256" key="1">
    <source>
        <dbReference type="ARBA" id="ARBA00022723"/>
    </source>
</evidence>
<dbReference type="Gene3D" id="6.20.210.20">
    <property type="entry name" value="THAP domain"/>
    <property type="match status" value="1"/>
</dbReference>
<dbReference type="PANTHER" id="PTHR46927">
    <property type="entry name" value="AGAP005574-PA"/>
    <property type="match status" value="1"/>
</dbReference>
<organism evidence="7 8">
    <name type="scientific">Larinioides sclopetarius</name>
    <dbReference type="NCBI Taxonomy" id="280406"/>
    <lineage>
        <taxon>Eukaryota</taxon>
        <taxon>Metazoa</taxon>
        <taxon>Ecdysozoa</taxon>
        <taxon>Arthropoda</taxon>
        <taxon>Chelicerata</taxon>
        <taxon>Arachnida</taxon>
        <taxon>Araneae</taxon>
        <taxon>Araneomorphae</taxon>
        <taxon>Entelegynae</taxon>
        <taxon>Araneoidea</taxon>
        <taxon>Araneidae</taxon>
        <taxon>Larinioides</taxon>
    </lineage>
</organism>
<dbReference type="PANTHER" id="PTHR46927:SF3">
    <property type="entry name" value="THAP-TYPE DOMAIN-CONTAINING PROTEIN"/>
    <property type="match status" value="1"/>
</dbReference>
<dbReference type="PROSITE" id="PS50950">
    <property type="entry name" value="ZF_THAP"/>
    <property type="match status" value="1"/>
</dbReference>
<evidence type="ECO:0000256" key="2">
    <source>
        <dbReference type="ARBA" id="ARBA00022771"/>
    </source>
</evidence>
<reference evidence="7 8" key="1">
    <citation type="submission" date="2024-04" db="EMBL/GenBank/DDBJ databases">
        <authorList>
            <person name="Rising A."/>
            <person name="Reimegard J."/>
            <person name="Sonavane S."/>
            <person name="Akerstrom W."/>
            <person name="Nylinder S."/>
            <person name="Hedman E."/>
            <person name="Kallberg Y."/>
        </authorList>
    </citation>
    <scope>NUCLEOTIDE SEQUENCE [LARGE SCALE GENOMIC DNA]</scope>
</reference>
<protein>
    <recommendedName>
        <fullName evidence="6">THAP-type domain-containing protein</fullName>
    </recommendedName>
</protein>
<comment type="caution">
    <text evidence="7">The sequence shown here is derived from an EMBL/GenBank/DDBJ whole genome shotgun (WGS) entry which is preliminary data.</text>
</comment>
<dbReference type="Pfam" id="PF05485">
    <property type="entry name" value="THAP"/>
    <property type="match status" value="1"/>
</dbReference>
<keyword evidence="2 5" id="KW-0863">Zinc-finger</keyword>
<dbReference type="AlphaFoldDB" id="A0AAV2BAK9"/>
<keyword evidence="4 5" id="KW-0238">DNA-binding</keyword>
<dbReference type="SUPFAM" id="SSF57716">
    <property type="entry name" value="Glucocorticoid receptor-like (DNA-binding domain)"/>
    <property type="match status" value="1"/>
</dbReference>
<accession>A0AAV2BAK9</accession>
<dbReference type="SMART" id="SM00980">
    <property type="entry name" value="THAP"/>
    <property type="match status" value="1"/>
</dbReference>
<evidence type="ECO:0000259" key="6">
    <source>
        <dbReference type="PROSITE" id="PS50950"/>
    </source>
</evidence>
<dbReference type="InterPro" id="IPR052224">
    <property type="entry name" value="THAP_domain_protein"/>
</dbReference>
<evidence type="ECO:0000256" key="4">
    <source>
        <dbReference type="ARBA" id="ARBA00023125"/>
    </source>
</evidence>
<keyword evidence="3" id="KW-0862">Zinc</keyword>
<dbReference type="GO" id="GO:0003677">
    <property type="term" value="F:DNA binding"/>
    <property type="evidence" value="ECO:0007669"/>
    <property type="project" value="UniProtKB-UniRule"/>
</dbReference>
<keyword evidence="8" id="KW-1185">Reference proteome</keyword>
<evidence type="ECO:0000256" key="3">
    <source>
        <dbReference type="ARBA" id="ARBA00022833"/>
    </source>
</evidence>